<sequence>MNIYLSHLTALRFWRAWSILRPLSLREFHGMGKVASADLFPSSLYQTSMVLRDCAITDRDVCGTLDLLPKMPELRFCLRDCTDEFDAQPWHILHDDKAGVKSTALIARHRSRLDFPRGSFVRLAEGLFICAPELVFVQMASSLSFGELLALGYEMCGCYPRMTQKDVPLVRRPLTTPNRLIAYTTRLRGARGAKLARTVAKQVRAKSGSVMETELAAVAFTSECYGGLGIAEALINAPVALSERARQITRSSWVVLDFYWPDAHFGIEYNGRDSHASAEQQDRDSRKRDGLMVDGIETITLTNSQFQDTKECTKLLDRTSYRAGKRRRKRSEAHASVHRKLRYQVGKFHRRHFPH</sequence>
<name>A0ABU6IG06_9ACTN</name>
<accession>A0ABU6IG06</accession>
<reference evidence="1 2" key="1">
    <citation type="submission" date="2024-01" db="EMBL/GenBank/DDBJ databases">
        <title>novel species in genus Adlercreutzia.</title>
        <authorList>
            <person name="Liu X."/>
        </authorList>
    </citation>
    <scope>NUCLEOTIDE SEQUENCE [LARGE SCALE GENOMIC DNA]</scope>
    <source>
        <strain evidence="1 2">R7</strain>
    </source>
</reference>
<gene>
    <name evidence="1" type="ORF">VIN30_02795</name>
</gene>
<dbReference type="EMBL" id="JAYMFF010000003">
    <property type="protein sequence ID" value="MEC4175375.1"/>
    <property type="molecule type" value="Genomic_DNA"/>
</dbReference>
<evidence type="ECO:0008006" key="3">
    <source>
        <dbReference type="Google" id="ProtNLM"/>
    </source>
</evidence>
<keyword evidence="2" id="KW-1185">Reference proteome</keyword>
<evidence type="ECO:0000313" key="1">
    <source>
        <dbReference type="EMBL" id="MEC4175375.1"/>
    </source>
</evidence>
<organism evidence="1 2">
    <name type="scientific">Adlercreutzia wanghongyangiae</name>
    <dbReference type="NCBI Taxonomy" id="3111451"/>
    <lineage>
        <taxon>Bacteria</taxon>
        <taxon>Bacillati</taxon>
        <taxon>Actinomycetota</taxon>
        <taxon>Coriobacteriia</taxon>
        <taxon>Eggerthellales</taxon>
        <taxon>Eggerthellaceae</taxon>
        <taxon>Adlercreutzia</taxon>
    </lineage>
</organism>
<protein>
    <recommendedName>
        <fullName evidence="3">DUF559 domain-containing protein</fullName>
    </recommendedName>
</protein>
<proteinExistence type="predicted"/>
<evidence type="ECO:0000313" key="2">
    <source>
        <dbReference type="Proteomes" id="UP001349994"/>
    </source>
</evidence>
<dbReference type="Proteomes" id="UP001349994">
    <property type="component" value="Unassembled WGS sequence"/>
</dbReference>
<dbReference type="RefSeq" id="WP_338209112.1">
    <property type="nucleotide sequence ID" value="NZ_JAYMFF010000003.1"/>
</dbReference>
<dbReference type="Gene3D" id="3.40.960.10">
    <property type="entry name" value="VSR Endonuclease"/>
    <property type="match status" value="1"/>
</dbReference>
<comment type="caution">
    <text evidence="1">The sequence shown here is derived from an EMBL/GenBank/DDBJ whole genome shotgun (WGS) entry which is preliminary data.</text>
</comment>